<reference evidence="7 8" key="1">
    <citation type="submission" date="2019-07" db="EMBL/GenBank/DDBJ databases">
        <title>Genomics analysis of Aphanomyces spp. identifies a new class of oomycete effector associated with host adaptation.</title>
        <authorList>
            <person name="Gaulin E."/>
        </authorList>
    </citation>
    <scope>NUCLEOTIDE SEQUENCE [LARGE SCALE GENOMIC DNA]</scope>
    <source>
        <strain evidence="7 8">ATCC 201684</strain>
    </source>
</reference>
<dbReference type="PROSITE" id="PS50280">
    <property type="entry name" value="SET"/>
    <property type="match status" value="1"/>
</dbReference>
<dbReference type="PANTHER" id="PTHR12197">
    <property type="entry name" value="HISTONE-LYSINE N-METHYLTRANSFERASE SMYD"/>
    <property type="match status" value="1"/>
</dbReference>
<dbReference type="SUPFAM" id="SSF82199">
    <property type="entry name" value="SET domain"/>
    <property type="match status" value="1"/>
</dbReference>
<evidence type="ECO:0000259" key="6">
    <source>
        <dbReference type="PROSITE" id="PS50865"/>
    </source>
</evidence>
<dbReference type="InterPro" id="IPR002893">
    <property type="entry name" value="Znf_MYND"/>
</dbReference>
<dbReference type="AlphaFoldDB" id="A0A6G0X4Q8"/>
<dbReference type="Gene3D" id="6.10.140.2220">
    <property type="match status" value="1"/>
</dbReference>
<feature type="domain" description="MYND-type" evidence="6">
    <location>
        <begin position="47"/>
        <end position="86"/>
    </location>
</feature>
<name>A0A6G0X4Q8_9STRA</name>
<accession>A0A6G0X4Q8</accession>
<dbReference type="PANTHER" id="PTHR12197:SF251">
    <property type="entry name" value="EG:BACR7C10.4 PROTEIN"/>
    <property type="match status" value="1"/>
</dbReference>
<dbReference type="VEuPathDB" id="FungiDB:AeMF1_020323"/>
<dbReference type="Proteomes" id="UP000481153">
    <property type="component" value="Unassembled WGS sequence"/>
</dbReference>
<dbReference type="PROSITE" id="PS01360">
    <property type="entry name" value="ZF_MYND_1"/>
    <property type="match status" value="1"/>
</dbReference>
<protein>
    <recommendedName>
        <fullName evidence="9">MYND-type domain-containing protein</fullName>
    </recommendedName>
</protein>
<sequence length="422" mass="47941">MQVELLHDDPKRGRWVAATRDIPVGSLVMESVPYSYVLSPSLWSERCQVCFQATNTLQRCSRCRLVYYCTKACQLADWKENHKIECPKLPYLYQQPSALLSDILLVSRTLRKVAGKSPSPTPVNEPVVSPHDLVWFEEDRKLMRDVARATHHYKLVNPEENSVAEVEEILCRFHCNNFAITDELLLEIGAGCFPWGAMVNHSCANNCIITYAPKTQTMELRAIEPIPQGSEISQPYVDVGLAFSKRREMLKQHYHFDCDCARCTQQGSSSDNNLDDDSGNPLLMQAARWCNEAARCSNLQDAIDLYRQALDARGSVLTQWNVSLLEVHSQLLTLFIDLGDVSSAVDTALTIYEFYKRMYVRNHALVGLHLYTLGDLEWQNNMQDESLVHLNEALRILNITHGSGHALVVGLDHQIRRFSSTR</sequence>
<evidence type="ECO:0000313" key="7">
    <source>
        <dbReference type="EMBL" id="KAF0734905.1"/>
    </source>
</evidence>
<dbReference type="Gene3D" id="1.25.40.10">
    <property type="entry name" value="Tetratricopeptide repeat domain"/>
    <property type="match status" value="1"/>
</dbReference>
<keyword evidence="3" id="KW-0862">Zinc</keyword>
<evidence type="ECO:0008006" key="9">
    <source>
        <dbReference type="Google" id="ProtNLM"/>
    </source>
</evidence>
<evidence type="ECO:0000256" key="4">
    <source>
        <dbReference type="PROSITE-ProRule" id="PRU00134"/>
    </source>
</evidence>
<dbReference type="Pfam" id="PF00856">
    <property type="entry name" value="SET"/>
    <property type="match status" value="1"/>
</dbReference>
<keyword evidence="1" id="KW-0479">Metal-binding</keyword>
<evidence type="ECO:0000313" key="8">
    <source>
        <dbReference type="Proteomes" id="UP000481153"/>
    </source>
</evidence>
<proteinExistence type="predicted"/>
<keyword evidence="8" id="KW-1185">Reference proteome</keyword>
<dbReference type="Gene3D" id="2.170.270.10">
    <property type="entry name" value="SET domain"/>
    <property type="match status" value="1"/>
</dbReference>
<dbReference type="Pfam" id="PF01753">
    <property type="entry name" value="zf-MYND"/>
    <property type="match status" value="1"/>
</dbReference>
<dbReference type="InterPro" id="IPR011990">
    <property type="entry name" value="TPR-like_helical_dom_sf"/>
</dbReference>
<evidence type="ECO:0000259" key="5">
    <source>
        <dbReference type="PROSITE" id="PS50280"/>
    </source>
</evidence>
<dbReference type="GO" id="GO:0008270">
    <property type="term" value="F:zinc ion binding"/>
    <property type="evidence" value="ECO:0007669"/>
    <property type="project" value="UniProtKB-KW"/>
</dbReference>
<dbReference type="PROSITE" id="PS50865">
    <property type="entry name" value="ZF_MYND_2"/>
    <property type="match status" value="1"/>
</dbReference>
<dbReference type="GO" id="GO:0005634">
    <property type="term" value="C:nucleus"/>
    <property type="evidence" value="ECO:0007669"/>
    <property type="project" value="TreeGrafter"/>
</dbReference>
<feature type="domain" description="SET" evidence="5">
    <location>
        <begin position="1"/>
        <end position="237"/>
    </location>
</feature>
<dbReference type="InterPro" id="IPR046341">
    <property type="entry name" value="SET_dom_sf"/>
</dbReference>
<dbReference type="InterPro" id="IPR050869">
    <property type="entry name" value="H3K4_H4K5_MeTrfase"/>
</dbReference>
<dbReference type="Gene3D" id="1.10.220.160">
    <property type="match status" value="1"/>
</dbReference>
<evidence type="ECO:0000256" key="2">
    <source>
        <dbReference type="ARBA" id="ARBA00022771"/>
    </source>
</evidence>
<evidence type="ECO:0000256" key="3">
    <source>
        <dbReference type="ARBA" id="ARBA00022833"/>
    </source>
</evidence>
<keyword evidence="2 4" id="KW-0863">Zinc-finger</keyword>
<dbReference type="SUPFAM" id="SSF48452">
    <property type="entry name" value="TPR-like"/>
    <property type="match status" value="1"/>
</dbReference>
<organism evidence="7 8">
    <name type="scientific">Aphanomyces euteiches</name>
    <dbReference type="NCBI Taxonomy" id="100861"/>
    <lineage>
        <taxon>Eukaryota</taxon>
        <taxon>Sar</taxon>
        <taxon>Stramenopiles</taxon>
        <taxon>Oomycota</taxon>
        <taxon>Saprolegniomycetes</taxon>
        <taxon>Saprolegniales</taxon>
        <taxon>Verrucalvaceae</taxon>
        <taxon>Aphanomyces</taxon>
    </lineage>
</organism>
<evidence type="ECO:0000256" key="1">
    <source>
        <dbReference type="ARBA" id="ARBA00022723"/>
    </source>
</evidence>
<gene>
    <name evidence="7" type="ORF">Ae201684_008567</name>
</gene>
<dbReference type="InterPro" id="IPR001214">
    <property type="entry name" value="SET_dom"/>
</dbReference>
<comment type="caution">
    <text evidence="7">The sequence shown here is derived from an EMBL/GenBank/DDBJ whole genome shotgun (WGS) entry which is preliminary data.</text>
</comment>
<dbReference type="EMBL" id="VJMJ01000103">
    <property type="protein sequence ID" value="KAF0734905.1"/>
    <property type="molecule type" value="Genomic_DNA"/>
</dbReference>